<dbReference type="OrthoDB" id="583309at2"/>
<protein>
    <submittedName>
        <fullName evidence="1">Integrase</fullName>
    </submittedName>
</protein>
<dbReference type="RefSeq" id="WP_009583355.1">
    <property type="nucleotide sequence ID" value="NZ_AMZN01000116.1"/>
</dbReference>
<dbReference type="eggNOG" id="COG0189">
    <property type="taxonomic scope" value="Bacteria"/>
</dbReference>
<comment type="caution">
    <text evidence="1">The sequence shown here is derived from an EMBL/GenBank/DDBJ whole genome shotgun (WGS) entry which is preliminary data.</text>
</comment>
<sequence length="326" mass="38147">MILIISQSLEATTDRIIDWINYYKIPFKRLNGIDVYRNISVKIDAYEKSIKIKGLDLTKVKVVWFRRWFGFEDRSEVYFDQSLSKINSLKLQLTKFTQSELKSVTDFFLKFLSDFNAFDTLDVRELNKIEVLLKARELGISVPPTYISTKKSEVGDICRSAQLITKAISNGPSIEHKSEHYFGYTRLIDFKNDKSIPQSFLPSLFQQNIEKKFEIRTFYLEGNFYSMAIFSQKDQQTSIDFRVYNKKYPNRRVPFQLPKQLESKLETLARHFKLSTCSFDIIKTVNNDYVLLEINSGGQFGMVSLPCNFFIEREIAKTLISKHNQV</sequence>
<dbReference type="SUPFAM" id="SSF56059">
    <property type="entry name" value="Glutathione synthetase ATP-binding domain-like"/>
    <property type="match status" value="1"/>
</dbReference>
<dbReference type="Gene3D" id="3.30.470.20">
    <property type="entry name" value="ATP-grasp fold, B domain"/>
    <property type="match status" value="1"/>
</dbReference>
<keyword evidence="2" id="KW-1185">Reference proteome</keyword>
<organism evidence="1 2">
    <name type="scientific">Fulvivirga imtechensis AK7</name>
    <dbReference type="NCBI Taxonomy" id="1237149"/>
    <lineage>
        <taxon>Bacteria</taxon>
        <taxon>Pseudomonadati</taxon>
        <taxon>Bacteroidota</taxon>
        <taxon>Cytophagia</taxon>
        <taxon>Cytophagales</taxon>
        <taxon>Fulvivirgaceae</taxon>
        <taxon>Fulvivirga</taxon>
    </lineage>
</organism>
<gene>
    <name evidence="1" type="ORF">C900_00438</name>
</gene>
<accession>L8JHR6</accession>
<dbReference type="STRING" id="1237149.C900_00438"/>
<dbReference type="NCBIfam" id="TIGR04192">
    <property type="entry name" value="GRASP_w_spasm"/>
    <property type="match status" value="1"/>
</dbReference>
<evidence type="ECO:0000313" key="1">
    <source>
        <dbReference type="EMBL" id="ELR68406.1"/>
    </source>
</evidence>
<evidence type="ECO:0000313" key="2">
    <source>
        <dbReference type="Proteomes" id="UP000011135"/>
    </source>
</evidence>
<dbReference type="EMBL" id="AMZN01000116">
    <property type="protein sequence ID" value="ELR68406.1"/>
    <property type="molecule type" value="Genomic_DNA"/>
</dbReference>
<dbReference type="AlphaFoldDB" id="L8JHR6"/>
<proteinExistence type="predicted"/>
<reference evidence="1 2" key="1">
    <citation type="submission" date="2012-12" db="EMBL/GenBank/DDBJ databases">
        <title>Genome assembly of Fulvivirga imtechensis AK7.</title>
        <authorList>
            <person name="Nupur N."/>
            <person name="Khatri I."/>
            <person name="Kumar R."/>
            <person name="Subramanian S."/>
            <person name="Pinnaka A."/>
        </authorList>
    </citation>
    <scope>NUCLEOTIDE SEQUENCE [LARGE SCALE GENOMIC DNA]</scope>
    <source>
        <strain evidence="1 2">AK7</strain>
    </source>
</reference>
<dbReference type="InterPro" id="IPR026455">
    <property type="entry name" value="GRASP_w_spasm"/>
</dbReference>
<name>L8JHR6_9BACT</name>
<dbReference type="Proteomes" id="UP000011135">
    <property type="component" value="Unassembled WGS sequence"/>
</dbReference>